<feature type="transmembrane region" description="Helical" evidence="1">
    <location>
        <begin position="86"/>
        <end position="108"/>
    </location>
</feature>
<accession>A0A1Y2CKM5</accession>
<feature type="transmembrane region" description="Helical" evidence="1">
    <location>
        <begin position="166"/>
        <end position="186"/>
    </location>
</feature>
<feature type="transmembrane region" description="Helical" evidence="1">
    <location>
        <begin position="206"/>
        <end position="224"/>
    </location>
</feature>
<organism evidence="2 3">
    <name type="scientific">Neocallimastix californiae</name>
    <dbReference type="NCBI Taxonomy" id="1754190"/>
    <lineage>
        <taxon>Eukaryota</taxon>
        <taxon>Fungi</taxon>
        <taxon>Fungi incertae sedis</taxon>
        <taxon>Chytridiomycota</taxon>
        <taxon>Chytridiomycota incertae sedis</taxon>
        <taxon>Neocallimastigomycetes</taxon>
        <taxon>Neocallimastigales</taxon>
        <taxon>Neocallimastigaceae</taxon>
        <taxon>Neocallimastix</taxon>
    </lineage>
</organism>
<gene>
    <name evidence="2" type="ORF">LY90DRAFT_671182</name>
</gene>
<evidence type="ECO:0000313" key="3">
    <source>
        <dbReference type="Proteomes" id="UP000193920"/>
    </source>
</evidence>
<feature type="transmembrane region" description="Helical" evidence="1">
    <location>
        <begin position="37"/>
        <end position="56"/>
    </location>
</feature>
<dbReference type="PANTHER" id="PTHR13146:SF1">
    <property type="entry name" value="SUGAR PHOSPHATE TRANSPORTER DOMAIN-CONTAINING PROTEIN"/>
    <property type="match status" value="1"/>
</dbReference>
<dbReference type="Proteomes" id="UP000193920">
    <property type="component" value="Unassembled WGS sequence"/>
</dbReference>
<feature type="transmembrane region" description="Helical" evidence="1">
    <location>
        <begin position="115"/>
        <end position="132"/>
    </location>
</feature>
<proteinExistence type="predicted"/>
<keyword evidence="1" id="KW-1133">Transmembrane helix</keyword>
<dbReference type="EMBL" id="MCOG01000104">
    <property type="protein sequence ID" value="ORY47550.1"/>
    <property type="molecule type" value="Genomic_DNA"/>
</dbReference>
<comment type="caution">
    <text evidence="2">The sequence shown here is derived from an EMBL/GenBank/DDBJ whole genome shotgun (WGS) entry which is preliminary data.</text>
</comment>
<keyword evidence="1" id="KW-0812">Transmembrane</keyword>
<dbReference type="InterPro" id="IPR037185">
    <property type="entry name" value="EmrE-like"/>
</dbReference>
<evidence type="ECO:0000256" key="1">
    <source>
        <dbReference type="SAM" id="Phobius"/>
    </source>
</evidence>
<feature type="transmembrane region" description="Helical" evidence="1">
    <location>
        <begin position="245"/>
        <end position="268"/>
    </location>
</feature>
<name>A0A1Y2CKM5_9FUNG</name>
<feature type="transmembrane region" description="Helical" evidence="1">
    <location>
        <begin position="6"/>
        <end position="25"/>
    </location>
</feature>
<dbReference type="GO" id="GO:0016020">
    <property type="term" value="C:membrane"/>
    <property type="evidence" value="ECO:0007669"/>
    <property type="project" value="TreeGrafter"/>
</dbReference>
<reference evidence="2 3" key="1">
    <citation type="submission" date="2016-08" db="EMBL/GenBank/DDBJ databases">
        <title>A Parts List for Fungal Cellulosomes Revealed by Comparative Genomics.</title>
        <authorList>
            <consortium name="DOE Joint Genome Institute"/>
            <person name="Haitjema C.H."/>
            <person name="Gilmore S.P."/>
            <person name="Henske J.K."/>
            <person name="Solomon K.V."/>
            <person name="De Groot R."/>
            <person name="Kuo A."/>
            <person name="Mondo S.J."/>
            <person name="Salamov A.A."/>
            <person name="Labutti K."/>
            <person name="Zhao Z."/>
            <person name="Chiniquy J."/>
            <person name="Barry K."/>
            <person name="Brewer H.M."/>
            <person name="Purvine S.O."/>
            <person name="Wright A.T."/>
            <person name="Boxma B."/>
            <person name="Van Alen T."/>
            <person name="Hackstein J.H."/>
            <person name="Baker S.E."/>
            <person name="Grigoriev I.V."/>
            <person name="O'Malley M.A."/>
        </authorList>
    </citation>
    <scope>NUCLEOTIDE SEQUENCE [LARGE SCALE GENOMIC DNA]</scope>
    <source>
        <strain evidence="2 3">G1</strain>
    </source>
</reference>
<keyword evidence="3" id="KW-1185">Reference proteome</keyword>
<dbReference type="PANTHER" id="PTHR13146">
    <property type="match status" value="1"/>
</dbReference>
<dbReference type="STRING" id="1754190.A0A1Y2CKM5"/>
<dbReference type="OrthoDB" id="29773at2759"/>
<protein>
    <submittedName>
        <fullName evidence="2">Uncharacterized protein</fullName>
    </submittedName>
</protein>
<evidence type="ECO:0000313" key="2">
    <source>
        <dbReference type="EMBL" id="ORY47550.1"/>
    </source>
</evidence>
<sequence>MAYTLQTFVFQAIFLLSGIFSTLITQNLFNVGAADKATIITVFVQYLGMAICRFFPAPAKTHVPRNSVLLQPPKSFFKASSEIKKGILIITSFEVLANVLSTIGLSIIGSGIYQVIHAGVIVFNAIFSKYILNKTLNIKQWISVIGISIGLGLSAIGKDGKLTSPIILIGIIINLLGTICYSVVYVLNEKHLKLPGGPTTVQQSSWIGTSASSICLIYIILYTIPNYQTLIVDKIREKYGDQPYTWIYICYVLLLLLHFLHAYTYFWILENSGAVTTGVLQALRAVTVFFFSSFFFCEIDNAQCLTIYKVESCLAVVTGVLCYSIASRSKKEEDEIEPDQIPLTTTIGKLDMEL</sequence>
<dbReference type="SUPFAM" id="SSF103481">
    <property type="entry name" value="Multidrug resistance efflux transporter EmrE"/>
    <property type="match status" value="1"/>
</dbReference>
<feature type="transmembrane region" description="Helical" evidence="1">
    <location>
        <begin position="274"/>
        <end position="296"/>
    </location>
</feature>
<dbReference type="AlphaFoldDB" id="A0A1Y2CKM5"/>
<keyword evidence="1" id="KW-0472">Membrane</keyword>